<reference evidence="8" key="1">
    <citation type="journal article" date="2022" name="Biotechnol. Bioprocess Eng.">
        <title>Pan-genome Analysis Reveals Comparative Genomic Features of Central Metabolic Pathways in Methylorubrum extorquens.</title>
        <authorList>
            <person name="Lee G.M."/>
            <person name="Scott-Nevros Z.K."/>
            <person name="Lee S.-M."/>
            <person name="Kim D."/>
        </authorList>
    </citation>
    <scope>NUCLEOTIDE SEQUENCE</scope>
    <source>
        <strain evidence="8">ATCC 55366</strain>
    </source>
</reference>
<organism evidence="8 9">
    <name type="scientific">Methylorubrum extorquens</name>
    <name type="common">Methylobacterium dichloromethanicum</name>
    <name type="synonym">Methylobacterium extorquens</name>
    <dbReference type="NCBI Taxonomy" id="408"/>
    <lineage>
        <taxon>Bacteria</taxon>
        <taxon>Pseudomonadati</taxon>
        <taxon>Pseudomonadota</taxon>
        <taxon>Alphaproteobacteria</taxon>
        <taxon>Hyphomicrobiales</taxon>
        <taxon>Methylobacteriaceae</taxon>
        <taxon>Methylorubrum</taxon>
    </lineage>
</organism>
<name>A0AAX3WG02_METEX</name>
<feature type="transmembrane region" description="Helical" evidence="6">
    <location>
        <begin position="7"/>
        <end position="28"/>
    </location>
</feature>
<feature type="transmembrane region" description="Helical" evidence="6">
    <location>
        <begin position="34"/>
        <end position="53"/>
    </location>
</feature>
<evidence type="ECO:0000256" key="2">
    <source>
        <dbReference type="ARBA" id="ARBA00022692"/>
    </source>
</evidence>
<evidence type="ECO:0000256" key="6">
    <source>
        <dbReference type="SAM" id="Phobius"/>
    </source>
</evidence>
<dbReference type="RefSeq" id="WP_283535797.1">
    <property type="nucleotide sequence ID" value="NZ_CP073633.1"/>
</dbReference>
<dbReference type="Pfam" id="PF05154">
    <property type="entry name" value="TM2"/>
    <property type="match status" value="1"/>
</dbReference>
<feature type="domain" description="TM2" evidence="7">
    <location>
        <begin position="4"/>
        <end position="53"/>
    </location>
</feature>
<evidence type="ECO:0000313" key="9">
    <source>
        <dbReference type="Proteomes" id="UP001223720"/>
    </source>
</evidence>
<keyword evidence="4 6" id="KW-0472">Membrane</keyword>
<dbReference type="EMBL" id="CP073633">
    <property type="protein sequence ID" value="WHQ70494.1"/>
    <property type="molecule type" value="Genomic_DNA"/>
</dbReference>
<dbReference type="PANTHER" id="PTHR21016">
    <property type="entry name" value="BETA-AMYLOID BINDING PROTEIN-RELATED"/>
    <property type="match status" value="1"/>
</dbReference>
<keyword evidence="2 6" id="KW-0812">Transmembrane</keyword>
<sequence length="113" mass="12510">MGRKSGFLAFVLWLPGLLLICGLHRIYVGRFWTGVLWFFTLGLFGIGQLIDLFRLADMVRMANIEGSSDLRYAAPANTVAPVFNVSINSVPLGNPAEQPDMAEGGTRRLLQKR</sequence>
<evidence type="ECO:0000259" key="7">
    <source>
        <dbReference type="Pfam" id="PF05154"/>
    </source>
</evidence>
<proteinExistence type="predicted"/>
<evidence type="ECO:0000256" key="1">
    <source>
        <dbReference type="ARBA" id="ARBA00004141"/>
    </source>
</evidence>
<evidence type="ECO:0000313" key="8">
    <source>
        <dbReference type="EMBL" id="WHQ70494.1"/>
    </source>
</evidence>
<dbReference type="AlphaFoldDB" id="A0AAX3WG02"/>
<keyword evidence="3 6" id="KW-1133">Transmembrane helix</keyword>
<dbReference type="GO" id="GO:0016020">
    <property type="term" value="C:membrane"/>
    <property type="evidence" value="ECO:0007669"/>
    <property type="project" value="UniProtKB-SubCell"/>
</dbReference>
<dbReference type="Proteomes" id="UP001223720">
    <property type="component" value="Chromosome"/>
</dbReference>
<accession>A0AAX3WG02</accession>
<comment type="subcellular location">
    <subcellularLocation>
        <location evidence="1">Membrane</location>
        <topology evidence="1">Multi-pass membrane protein</topology>
    </subcellularLocation>
</comment>
<dbReference type="InterPro" id="IPR050932">
    <property type="entry name" value="TM2D1-3-like"/>
</dbReference>
<gene>
    <name evidence="8" type="ORF">KEC54_02295</name>
</gene>
<dbReference type="InterPro" id="IPR007829">
    <property type="entry name" value="TM2"/>
</dbReference>
<evidence type="ECO:0000256" key="5">
    <source>
        <dbReference type="SAM" id="MobiDB-lite"/>
    </source>
</evidence>
<dbReference type="PANTHER" id="PTHR21016:SF25">
    <property type="entry name" value="TM2 DOMAIN-CONTAINING PROTEIN DDB_G0277895-RELATED"/>
    <property type="match status" value="1"/>
</dbReference>
<feature type="region of interest" description="Disordered" evidence="5">
    <location>
        <begin position="92"/>
        <end position="113"/>
    </location>
</feature>
<evidence type="ECO:0000256" key="4">
    <source>
        <dbReference type="ARBA" id="ARBA00023136"/>
    </source>
</evidence>
<evidence type="ECO:0000256" key="3">
    <source>
        <dbReference type="ARBA" id="ARBA00022989"/>
    </source>
</evidence>
<protein>
    <submittedName>
        <fullName evidence="8">NINE protein</fullName>
    </submittedName>
</protein>